<gene>
    <name evidence="1" type="ORF">K505DRAFT_273148</name>
</gene>
<evidence type="ECO:0008006" key="3">
    <source>
        <dbReference type="Google" id="ProtNLM"/>
    </source>
</evidence>
<evidence type="ECO:0000313" key="2">
    <source>
        <dbReference type="Proteomes" id="UP000799757"/>
    </source>
</evidence>
<dbReference type="OrthoDB" id="2913095at2759"/>
<dbReference type="Proteomes" id="UP000799757">
    <property type="component" value="Unassembled WGS sequence"/>
</dbReference>
<reference evidence="1" key="1">
    <citation type="journal article" date="2020" name="Stud. Mycol.">
        <title>101 Dothideomycetes genomes: a test case for predicting lifestyles and emergence of pathogens.</title>
        <authorList>
            <person name="Haridas S."/>
            <person name="Albert R."/>
            <person name="Binder M."/>
            <person name="Bloem J."/>
            <person name="Labutti K."/>
            <person name="Salamov A."/>
            <person name="Andreopoulos B."/>
            <person name="Baker S."/>
            <person name="Barry K."/>
            <person name="Bills G."/>
            <person name="Bluhm B."/>
            <person name="Cannon C."/>
            <person name="Castanera R."/>
            <person name="Culley D."/>
            <person name="Daum C."/>
            <person name="Ezra D."/>
            <person name="Gonzalez J."/>
            <person name="Henrissat B."/>
            <person name="Kuo A."/>
            <person name="Liang C."/>
            <person name="Lipzen A."/>
            <person name="Lutzoni F."/>
            <person name="Magnuson J."/>
            <person name="Mondo S."/>
            <person name="Nolan M."/>
            <person name="Ohm R."/>
            <person name="Pangilinan J."/>
            <person name="Park H.-J."/>
            <person name="Ramirez L."/>
            <person name="Alfaro M."/>
            <person name="Sun H."/>
            <person name="Tritt A."/>
            <person name="Yoshinaga Y."/>
            <person name="Zwiers L.-H."/>
            <person name="Turgeon B."/>
            <person name="Goodwin S."/>
            <person name="Spatafora J."/>
            <person name="Crous P."/>
            <person name="Grigoriev I."/>
        </authorList>
    </citation>
    <scope>NUCLEOTIDE SEQUENCE</scope>
    <source>
        <strain evidence="1">CBS 109.77</strain>
    </source>
</reference>
<organism evidence="1 2">
    <name type="scientific">Melanomma pulvis-pyrius CBS 109.77</name>
    <dbReference type="NCBI Taxonomy" id="1314802"/>
    <lineage>
        <taxon>Eukaryota</taxon>
        <taxon>Fungi</taxon>
        <taxon>Dikarya</taxon>
        <taxon>Ascomycota</taxon>
        <taxon>Pezizomycotina</taxon>
        <taxon>Dothideomycetes</taxon>
        <taxon>Pleosporomycetidae</taxon>
        <taxon>Pleosporales</taxon>
        <taxon>Melanommataceae</taxon>
        <taxon>Melanomma</taxon>
    </lineage>
</organism>
<feature type="non-terminal residue" evidence="1">
    <location>
        <position position="288"/>
    </location>
</feature>
<dbReference type="InterPro" id="IPR011990">
    <property type="entry name" value="TPR-like_helical_dom_sf"/>
</dbReference>
<name>A0A6A6XHE4_9PLEO</name>
<protein>
    <recommendedName>
        <fullName evidence="3">TPR-like protein</fullName>
    </recommendedName>
</protein>
<accession>A0A6A6XHE4</accession>
<proteinExistence type="predicted"/>
<sequence length="288" mass="33522">MTSENYFWISYGIVAKETKGSFDENTTPSLMEIKDFIQWAKEHTNLDTSEPSWTLRVGATYFISEHYQEALLAYKKAEPHLQGNWSLSIKMLETHEALKDFRSALIYVHKLKALHDQLIDTNHQYREAYWERVLLPEGNNYRQLKEYDSAAECFRNILEQVVGAEPWPGMVHANALSSLFGLWNESRAYHSIIDFLRELRDDKKAGQDLTYWLGNTTFNDDFHGHMIIAAKHVGAVEEVCEIYEQTINRISTSDTTGDQNQEEIVDIREQLRYFQAAMRFHGCNSDHD</sequence>
<dbReference type="Gene3D" id="1.25.40.10">
    <property type="entry name" value="Tetratricopeptide repeat domain"/>
    <property type="match status" value="1"/>
</dbReference>
<dbReference type="AlphaFoldDB" id="A0A6A6XHE4"/>
<evidence type="ECO:0000313" key="1">
    <source>
        <dbReference type="EMBL" id="KAF2795483.1"/>
    </source>
</evidence>
<dbReference type="EMBL" id="MU001857">
    <property type="protein sequence ID" value="KAF2795483.1"/>
    <property type="molecule type" value="Genomic_DNA"/>
</dbReference>
<dbReference type="SUPFAM" id="SSF48452">
    <property type="entry name" value="TPR-like"/>
    <property type="match status" value="1"/>
</dbReference>
<keyword evidence="2" id="KW-1185">Reference proteome</keyword>